<proteinExistence type="predicted"/>
<dbReference type="EMBL" id="KV424006">
    <property type="protein sequence ID" value="KZT54854.1"/>
    <property type="molecule type" value="Genomic_DNA"/>
</dbReference>
<evidence type="ECO:0000256" key="1">
    <source>
        <dbReference type="SAM" id="MobiDB-lite"/>
    </source>
</evidence>
<feature type="compositionally biased region" description="Polar residues" evidence="1">
    <location>
        <begin position="1"/>
        <end position="17"/>
    </location>
</feature>
<feature type="compositionally biased region" description="Polar residues" evidence="1">
    <location>
        <begin position="327"/>
        <end position="339"/>
    </location>
</feature>
<feature type="compositionally biased region" description="Polar residues" evidence="1">
    <location>
        <begin position="45"/>
        <end position="55"/>
    </location>
</feature>
<keyword evidence="3" id="KW-1185">Reference proteome</keyword>
<evidence type="ECO:0000313" key="2">
    <source>
        <dbReference type="EMBL" id="KZT54854.1"/>
    </source>
</evidence>
<dbReference type="InParanoid" id="A0A165EH06"/>
<reference evidence="2 3" key="1">
    <citation type="journal article" date="2016" name="Mol. Biol. Evol.">
        <title>Comparative Genomics of Early-Diverging Mushroom-Forming Fungi Provides Insights into the Origins of Lignocellulose Decay Capabilities.</title>
        <authorList>
            <person name="Nagy L.G."/>
            <person name="Riley R."/>
            <person name="Tritt A."/>
            <person name="Adam C."/>
            <person name="Daum C."/>
            <person name="Floudas D."/>
            <person name="Sun H."/>
            <person name="Yadav J.S."/>
            <person name="Pangilinan J."/>
            <person name="Larsson K.H."/>
            <person name="Matsuura K."/>
            <person name="Barry K."/>
            <person name="Labutti K."/>
            <person name="Kuo R."/>
            <person name="Ohm R.A."/>
            <person name="Bhattacharya S.S."/>
            <person name="Shirouzu T."/>
            <person name="Yoshinaga Y."/>
            <person name="Martin F.M."/>
            <person name="Grigoriev I.V."/>
            <person name="Hibbett D.S."/>
        </authorList>
    </citation>
    <scope>NUCLEOTIDE SEQUENCE [LARGE SCALE GENOMIC DNA]</scope>
    <source>
        <strain evidence="2 3">HHB12733</strain>
    </source>
</reference>
<dbReference type="Proteomes" id="UP000076842">
    <property type="component" value="Unassembled WGS sequence"/>
</dbReference>
<organism evidence="2 3">
    <name type="scientific">Calocera cornea HHB12733</name>
    <dbReference type="NCBI Taxonomy" id="1353952"/>
    <lineage>
        <taxon>Eukaryota</taxon>
        <taxon>Fungi</taxon>
        <taxon>Dikarya</taxon>
        <taxon>Basidiomycota</taxon>
        <taxon>Agaricomycotina</taxon>
        <taxon>Dacrymycetes</taxon>
        <taxon>Dacrymycetales</taxon>
        <taxon>Dacrymycetaceae</taxon>
        <taxon>Calocera</taxon>
    </lineage>
</organism>
<name>A0A165EH06_9BASI</name>
<feature type="region of interest" description="Disordered" evidence="1">
    <location>
        <begin position="1"/>
        <end position="90"/>
    </location>
</feature>
<dbReference type="AlphaFoldDB" id="A0A165EH06"/>
<feature type="non-terminal residue" evidence="2">
    <location>
        <position position="366"/>
    </location>
</feature>
<accession>A0A165EH06</accession>
<protein>
    <submittedName>
        <fullName evidence="2">Uncharacterized protein</fullName>
    </submittedName>
</protein>
<evidence type="ECO:0000313" key="3">
    <source>
        <dbReference type="Proteomes" id="UP000076842"/>
    </source>
</evidence>
<feature type="region of interest" description="Disordered" evidence="1">
    <location>
        <begin position="300"/>
        <end position="366"/>
    </location>
</feature>
<sequence>MSVTMLTTDDSEGSSTPRRPLPNPSQPVPAIQRDRRQGPRYSPDASGSPTDSETATLAPASFAQRLDAARSGSSDLPRQPRERIGDDARSEFDDPASFLALVAEIELYVATDASNAPLLLREHTEGQEATYGLPSDEVDRLQRLSRRSEEALRILRRFAPDTDLLFAVDPRGMLLSNLELGSPLSVARPALAFLLKRLGKAARLVRRAYAAVDGGDTSPPSTPSRTPASRYEALAVMDARQAVHEFASRSTRVAPPYAPPVPDSPPLPAVSFARAAPFQPDLPPHMARAASQVQDLATPAPADYSFRPQLRTPADLFSYRPGEGSRRPTTLPSHLQRSAPSRRPTTRLETREERDGRTPGGPRAAP</sequence>
<feature type="compositionally biased region" description="Basic and acidic residues" evidence="1">
    <location>
        <begin position="78"/>
        <end position="90"/>
    </location>
</feature>
<gene>
    <name evidence="2" type="ORF">CALCODRAFT_485244</name>
</gene>
<feature type="compositionally biased region" description="Basic and acidic residues" evidence="1">
    <location>
        <begin position="346"/>
        <end position="357"/>
    </location>
</feature>
<dbReference type="OrthoDB" id="3413749at2759"/>